<keyword evidence="2" id="KW-1185">Reference proteome</keyword>
<gene>
    <name evidence="1" type="ORF">COLO4_16422</name>
</gene>
<dbReference type="Proteomes" id="UP000187203">
    <property type="component" value="Unassembled WGS sequence"/>
</dbReference>
<protein>
    <submittedName>
        <fullName evidence="1">Uncharacterized protein</fullName>
    </submittedName>
</protein>
<comment type="caution">
    <text evidence="1">The sequence shown here is derived from an EMBL/GenBank/DDBJ whole genome shotgun (WGS) entry which is preliminary data.</text>
</comment>
<proteinExistence type="predicted"/>
<dbReference type="EMBL" id="AWUE01016083">
    <property type="protein sequence ID" value="OMO94301.1"/>
    <property type="molecule type" value="Genomic_DNA"/>
</dbReference>
<dbReference type="AlphaFoldDB" id="A0A1R3JHK1"/>
<accession>A0A1R3JHK1</accession>
<evidence type="ECO:0000313" key="2">
    <source>
        <dbReference type="Proteomes" id="UP000187203"/>
    </source>
</evidence>
<sequence>MKPSTLLKSLYPSLHLSLQISRSDHGIYQIFGYNLPLHLATKTPKTNLESDASINGSSRSTCVERIQSERYPNWDMDEEEYLESMWAVSWQSR</sequence>
<reference evidence="2" key="1">
    <citation type="submission" date="2013-09" db="EMBL/GenBank/DDBJ databases">
        <title>Corchorus olitorius genome sequencing.</title>
        <authorList>
            <person name="Alam M."/>
            <person name="Haque M.S."/>
            <person name="Islam M.S."/>
            <person name="Emdad E.M."/>
            <person name="Islam M.M."/>
            <person name="Ahmed B."/>
            <person name="Halim A."/>
            <person name="Hossen Q.M.M."/>
            <person name="Hossain M.Z."/>
            <person name="Ahmed R."/>
            <person name="Khan M.M."/>
            <person name="Islam R."/>
            <person name="Rashid M.M."/>
            <person name="Khan S.A."/>
            <person name="Rahman M.S."/>
            <person name="Alam M."/>
            <person name="Yahiya A.S."/>
            <person name="Khan M.S."/>
            <person name="Azam M.S."/>
            <person name="Haque T."/>
            <person name="Lashkar M.Z.H."/>
            <person name="Akhand A.I."/>
            <person name="Morshed G."/>
            <person name="Roy S."/>
            <person name="Uddin K.S."/>
            <person name="Rabeya T."/>
            <person name="Hossain A.S."/>
            <person name="Chowdhury A."/>
            <person name="Snigdha A.R."/>
            <person name="Mortoza M.S."/>
            <person name="Matin S.A."/>
            <person name="Hoque S.M.E."/>
            <person name="Islam M.K."/>
            <person name="Roy D.K."/>
            <person name="Haider R."/>
            <person name="Moosa M.M."/>
            <person name="Elias S.M."/>
            <person name="Hasan A.M."/>
            <person name="Jahan S."/>
            <person name="Shafiuddin M."/>
            <person name="Mahmood N."/>
            <person name="Shommy N.S."/>
        </authorList>
    </citation>
    <scope>NUCLEOTIDE SEQUENCE [LARGE SCALE GENOMIC DNA]</scope>
    <source>
        <strain evidence="2">cv. O-4</strain>
    </source>
</reference>
<name>A0A1R3JHK1_9ROSI</name>
<organism evidence="1 2">
    <name type="scientific">Corchorus olitorius</name>
    <dbReference type="NCBI Taxonomy" id="93759"/>
    <lineage>
        <taxon>Eukaryota</taxon>
        <taxon>Viridiplantae</taxon>
        <taxon>Streptophyta</taxon>
        <taxon>Embryophyta</taxon>
        <taxon>Tracheophyta</taxon>
        <taxon>Spermatophyta</taxon>
        <taxon>Magnoliopsida</taxon>
        <taxon>eudicotyledons</taxon>
        <taxon>Gunneridae</taxon>
        <taxon>Pentapetalae</taxon>
        <taxon>rosids</taxon>
        <taxon>malvids</taxon>
        <taxon>Malvales</taxon>
        <taxon>Malvaceae</taxon>
        <taxon>Grewioideae</taxon>
        <taxon>Apeibeae</taxon>
        <taxon>Corchorus</taxon>
    </lineage>
</organism>
<evidence type="ECO:0000313" key="1">
    <source>
        <dbReference type="EMBL" id="OMO94301.1"/>
    </source>
</evidence>